<evidence type="ECO:0000313" key="3">
    <source>
        <dbReference type="Proteomes" id="UP000076830"/>
    </source>
</evidence>
<evidence type="ECO:0000313" key="2">
    <source>
        <dbReference type="EMBL" id="ANB18447.1"/>
    </source>
</evidence>
<proteinExistence type="predicted"/>
<feature type="region of interest" description="Disordered" evidence="1">
    <location>
        <begin position="46"/>
        <end position="81"/>
    </location>
</feature>
<accession>A0A160DV88</accession>
<gene>
    <name evidence="2" type="ORF">I596_2439</name>
</gene>
<protein>
    <submittedName>
        <fullName evidence="2">Uncharacterized protein</fullName>
    </submittedName>
</protein>
<evidence type="ECO:0000256" key="1">
    <source>
        <dbReference type="SAM" id="MobiDB-lite"/>
    </source>
</evidence>
<dbReference type="KEGG" id="dko:I596_2439"/>
<dbReference type="EMBL" id="CP015249">
    <property type="protein sequence ID" value="ANB18447.1"/>
    <property type="molecule type" value="Genomic_DNA"/>
</dbReference>
<feature type="region of interest" description="Disordered" evidence="1">
    <location>
        <begin position="1"/>
        <end position="22"/>
    </location>
</feature>
<dbReference type="AlphaFoldDB" id="A0A160DV88"/>
<sequence>MRTIRSMRNEHDSDSLRSAAADEVDATWTAMPSTPLFLMPAGRAEAVRPPTEVPAHARARRRPSPARHAGAAPPVPDARQRPEWTLPYAQRAGADLFDAIRLRRHAAAEAGARALRPVVSALSADGRSAFARWVALQLATGLDAADGGRVLVALAKVDLVLAARVRRQLPALCAELDGRTTVVSGAAVA</sequence>
<reference evidence="2 3" key="1">
    <citation type="submission" date="2016-04" db="EMBL/GenBank/DDBJ databases">
        <title>Complete genome sequence of Dokdonella koreensis DS-123T.</title>
        <authorList>
            <person name="Kim J.F."/>
            <person name="Lee H."/>
            <person name="Kwak M.-J."/>
        </authorList>
    </citation>
    <scope>NUCLEOTIDE SEQUENCE [LARGE SCALE GENOMIC DNA]</scope>
    <source>
        <strain evidence="2 3">DS-123</strain>
    </source>
</reference>
<dbReference type="Proteomes" id="UP000076830">
    <property type="component" value="Chromosome"/>
</dbReference>
<keyword evidence="3" id="KW-1185">Reference proteome</keyword>
<name>A0A160DV88_9GAMM</name>
<dbReference type="STRING" id="1300342.I596_2439"/>
<organism evidence="2 3">
    <name type="scientific">Dokdonella koreensis DS-123</name>
    <dbReference type="NCBI Taxonomy" id="1300342"/>
    <lineage>
        <taxon>Bacteria</taxon>
        <taxon>Pseudomonadati</taxon>
        <taxon>Pseudomonadota</taxon>
        <taxon>Gammaproteobacteria</taxon>
        <taxon>Lysobacterales</taxon>
        <taxon>Rhodanobacteraceae</taxon>
        <taxon>Dokdonella</taxon>
    </lineage>
</organism>